<keyword evidence="3 9" id="KW-0812">Transmembrane</keyword>
<evidence type="ECO:0000256" key="5">
    <source>
        <dbReference type="ARBA" id="ARBA00023040"/>
    </source>
</evidence>
<dbReference type="PROSITE" id="PS50262">
    <property type="entry name" value="G_PROTEIN_RECEP_F1_2"/>
    <property type="match status" value="1"/>
</dbReference>
<dbReference type="SUPFAM" id="SSF81321">
    <property type="entry name" value="Family A G protein-coupled receptor-like"/>
    <property type="match status" value="1"/>
</dbReference>
<dbReference type="EMBL" id="JBHFQA010000007">
    <property type="protein sequence ID" value="KAL2095963.1"/>
    <property type="molecule type" value="Genomic_DNA"/>
</dbReference>
<dbReference type="PRINTS" id="PR00237">
    <property type="entry name" value="GPCRRHODOPSN"/>
</dbReference>
<keyword evidence="7 9" id="KW-0675">Receptor</keyword>
<keyword evidence="8 9" id="KW-0807">Transducer</keyword>
<feature type="transmembrane region" description="Helical" evidence="10">
    <location>
        <begin position="20"/>
        <end position="39"/>
    </location>
</feature>
<evidence type="ECO:0000256" key="1">
    <source>
        <dbReference type="ARBA" id="ARBA00004651"/>
    </source>
</evidence>
<proteinExistence type="inferred from homology"/>
<evidence type="ECO:0000256" key="8">
    <source>
        <dbReference type="ARBA" id="ARBA00023224"/>
    </source>
</evidence>
<keyword evidence="6 10" id="KW-0472">Membrane</keyword>
<feature type="transmembrane region" description="Helical" evidence="10">
    <location>
        <begin position="130"/>
        <end position="153"/>
    </location>
</feature>
<feature type="transmembrane region" description="Helical" evidence="10">
    <location>
        <begin position="226"/>
        <end position="244"/>
    </location>
</feature>
<comment type="subcellular location">
    <subcellularLocation>
        <location evidence="1">Cell membrane</location>
        <topology evidence="1">Multi-pass membrane protein</topology>
    </subcellularLocation>
</comment>
<protein>
    <recommendedName>
        <fullName evidence="11">G-protein coupled receptors family 1 profile domain-containing protein</fullName>
    </recommendedName>
</protein>
<dbReference type="InterPro" id="IPR017452">
    <property type="entry name" value="GPCR_Rhodpsn_7TM"/>
</dbReference>
<organism evidence="12 13">
    <name type="scientific">Coilia grayii</name>
    <name type="common">Gray's grenadier anchovy</name>
    <dbReference type="NCBI Taxonomy" id="363190"/>
    <lineage>
        <taxon>Eukaryota</taxon>
        <taxon>Metazoa</taxon>
        <taxon>Chordata</taxon>
        <taxon>Craniata</taxon>
        <taxon>Vertebrata</taxon>
        <taxon>Euteleostomi</taxon>
        <taxon>Actinopterygii</taxon>
        <taxon>Neopterygii</taxon>
        <taxon>Teleostei</taxon>
        <taxon>Clupei</taxon>
        <taxon>Clupeiformes</taxon>
        <taxon>Clupeoidei</taxon>
        <taxon>Engraulidae</taxon>
        <taxon>Coilinae</taxon>
        <taxon>Coilia</taxon>
    </lineage>
</organism>
<evidence type="ECO:0000259" key="11">
    <source>
        <dbReference type="PROSITE" id="PS50262"/>
    </source>
</evidence>
<evidence type="ECO:0000256" key="4">
    <source>
        <dbReference type="ARBA" id="ARBA00022989"/>
    </source>
</evidence>
<feature type="transmembrane region" description="Helical" evidence="10">
    <location>
        <begin position="51"/>
        <end position="71"/>
    </location>
</feature>
<dbReference type="GO" id="GO:0005886">
    <property type="term" value="C:plasma membrane"/>
    <property type="evidence" value="ECO:0007669"/>
    <property type="project" value="UniProtKB-SubCell"/>
</dbReference>
<evidence type="ECO:0000256" key="6">
    <source>
        <dbReference type="ARBA" id="ARBA00023136"/>
    </source>
</evidence>
<accession>A0ABD1KA00</accession>
<comment type="similarity">
    <text evidence="9">Belongs to the G-protein coupled receptor 1 family.</text>
</comment>
<keyword evidence="2" id="KW-1003">Cell membrane</keyword>
<evidence type="ECO:0000256" key="3">
    <source>
        <dbReference type="ARBA" id="ARBA00022692"/>
    </source>
</evidence>
<dbReference type="AlphaFoldDB" id="A0ABD1KA00"/>
<dbReference type="InterPro" id="IPR000276">
    <property type="entry name" value="GPCR_Rhodpsn"/>
</dbReference>
<keyword evidence="4 10" id="KW-1133">Transmembrane helix</keyword>
<dbReference type="Pfam" id="PF00001">
    <property type="entry name" value="7tm_1"/>
    <property type="match status" value="1"/>
</dbReference>
<dbReference type="PANTHER" id="PTHR24231:SF14">
    <property type="entry name" value="SUCCINATE RECEPTOR 1"/>
    <property type="match status" value="1"/>
</dbReference>
<evidence type="ECO:0000256" key="7">
    <source>
        <dbReference type="ARBA" id="ARBA00023170"/>
    </source>
</evidence>
<name>A0ABD1KA00_9TELE</name>
<feature type="transmembrane region" description="Helical" evidence="10">
    <location>
        <begin position="91"/>
        <end position="109"/>
    </location>
</feature>
<keyword evidence="5 9" id="KW-0297">G-protein coupled receptor</keyword>
<dbReference type="Proteomes" id="UP001591681">
    <property type="component" value="Unassembled WGS sequence"/>
</dbReference>
<dbReference type="PROSITE" id="PS00237">
    <property type="entry name" value="G_PROTEIN_RECEP_F1_1"/>
    <property type="match status" value="1"/>
</dbReference>
<comment type="caution">
    <text evidence="12">The sequence shown here is derived from an EMBL/GenBank/DDBJ whole genome shotgun (WGS) entry which is preliminary data.</text>
</comment>
<dbReference type="PRINTS" id="PR01157">
    <property type="entry name" value="P2YPURNOCPTR"/>
</dbReference>
<evidence type="ECO:0000313" key="13">
    <source>
        <dbReference type="Proteomes" id="UP001591681"/>
    </source>
</evidence>
<sequence length="315" mass="36532">MGYSCIDLDDILMKYYLCPAYALEFTLGFLGNLVVVLGYPLCLQEWRSTNVYLYNLAVSDIICVCALPRLSYLYAHGMKETSPVGCVLNRYLLFVNKYSGVVFMALVSLDRYLLIRHPRRNHFLLTPRMAGLISALTWFLVNVMITPLLYFAIKDTQRANGTVCQDFASLSTTWGFLSYSLGLTVVGYILPLVVLFWSTYKMASLLRTQEEMFEHRTMSFKRPLRVVQAAAYMFLFLFLPYHIMRNVRVLTRLLRENMPVCTLVKIEAAYIITRPMPYAHSVINPVFYFLMTDQFRELLLARFHQLRNRITGKTT</sequence>
<evidence type="ECO:0000256" key="2">
    <source>
        <dbReference type="ARBA" id="ARBA00022475"/>
    </source>
</evidence>
<reference evidence="12 13" key="1">
    <citation type="submission" date="2024-09" db="EMBL/GenBank/DDBJ databases">
        <title>A chromosome-level genome assembly of Gray's grenadier anchovy, Coilia grayii.</title>
        <authorList>
            <person name="Fu Z."/>
        </authorList>
    </citation>
    <scope>NUCLEOTIDE SEQUENCE [LARGE SCALE GENOMIC DNA]</scope>
    <source>
        <strain evidence="12">G4</strain>
        <tissue evidence="12">Muscle</tissue>
    </source>
</reference>
<gene>
    <name evidence="12" type="ORF">ACEWY4_008111</name>
</gene>
<feature type="transmembrane region" description="Helical" evidence="10">
    <location>
        <begin position="173"/>
        <end position="197"/>
    </location>
</feature>
<dbReference type="Gene3D" id="1.20.1070.10">
    <property type="entry name" value="Rhodopsin 7-helix transmembrane proteins"/>
    <property type="match status" value="1"/>
</dbReference>
<dbReference type="GO" id="GO:0004930">
    <property type="term" value="F:G protein-coupled receptor activity"/>
    <property type="evidence" value="ECO:0007669"/>
    <property type="project" value="UniProtKB-KW"/>
</dbReference>
<feature type="domain" description="G-protein coupled receptors family 1 profile" evidence="11">
    <location>
        <begin position="31"/>
        <end position="288"/>
    </location>
</feature>
<dbReference type="PANTHER" id="PTHR24231">
    <property type="entry name" value="PURINOCEPTOR-RELATED G-PROTEIN COUPLED RECEPTOR"/>
    <property type="match status" value="1"/>
</dbReference>
<keyword evidence="13" id="KW-1185">Reference proteome</keyword>
<evidence type="ECO:0000256" key="9">
    <source>
        <dbReference type="RuleBase" id="RU000688"/>
    </source>
</evidence>
<evidence type="ECO:0000256" key="10">
    <source>
        <dbReference type="SAM" id="Phobius"/>
    </source>
</evidence>
<evidence type="ECO:0000313" key="12">
    <source>
        <dbReference type="EMBL" id="KAL2095963.1"/>
    </source>
</evidence>